<evidence type="ECO:0000259" key="1">
    <source>
        <dbReference type="Pfam" id="PF13084"/>
    </source>
</evidence>
<accession>A0A2D3WMV6</accession>
<comment type="caution">
    <text evidence="2">The sequence shown here is derived from an EMBL/GenBank/DDBJ whole genome shotgun (WGS) entry which is preliminary data.</text>
</comment>
<proteinExistence type="predicted"/>
<dbReference type="EMBL" id="DLUI01000080">
    <property type="protein sequence ID" value="DAB38489.1"/>
    <property type="molecule type" value="Genomic_DNA"/>
</dbReference>
<name>A0A2D3WMV6_9BACT</name>
<dbReference type="Pfam" id="PF13084">
    <property type="entry name" value="DUF3943"/>
    <property type="match status" value="1"/>
</dbReference>
<keyword evidence="2" id="KW-0436">Ligase</keyword>
<protein>
    <submittedName>
        <fullName evidence="2">Ubiquitin-protein ligase</fullName>
    </submittedName>
</protein>
<gene>
    <name evidence="2" type="ORF">CFH83_05785</name>
</gene>
<evidence type="ECO:0000313" key="2">
    <source>
        <dbReference type="EMBL" id="DAB38489.1"/>
    </source>
</evidence>
<dbReference type="InterPro" id="IPR025079">
    <property type="entry name" value="DUF3943"/>
</dbReference>
<reference evidence="2 3" key="1">
    <citation type="journal article" date="2017" name="Front. Microbiol.">
        <title>Comparative Genomic Analysis of the Class Epsilonproteobacteria and Proposed Reclassification to Epsilonbacteraeota (phyl. nov.).</title>
        <authorList>
            <person name="Waite D.W."/>
            <person name="Vanwonterghem I."/>
            <person name="Rinke C."/>
            <person name="Parks D.H."/>
            <person name="Zhang Y."/>
            <person name="Takai K."/>
            <person name="Sievert S.M."/>
            <person name="Simon J."/>
            <person name="Campbell B.J."/>
            <person name="Hanson T.E."/>
            <person name="Woyke T."/>
            <person name="Klotz M.G."/>
            <person name="Hugenholtz P."/>
        </authorList>
    </citation>
    <scope>NUCLEOTIDE SEQUENCE [LARGE SCALE GENOMIC DNA]</scope>
    <source>
        <strain evidence="2">UBA12443</strain>
    </source>
</reference>
<evidence type="ECO:0000313" key="3">
    <source>
        <dbReference type="Proteomes" id="UP000228859"/>
    </source>
</evidence>
<sequence>MLCTYPHNQISYQRIKKVENPSVHGMHVWAVLFLSFTIPLFGDNTISSSVPKDYTPTFINVNEELPTRYKSVVEDSLYLQLIMLSSIGALAMMPEDITNWNAAKLEEKSLSQRWKEHVTTTPVWDNDNWAINYIGHPISGAWYYTMGRNDGLSIGESAALSALMSTFVWEYGYEAFAEVPSIQDLIVTPLFGSILGEGMYILEGKLDQKGGEVFGSRALGNVSYFFLDPLGRITDGMKNALLFFRIDLDVTMSIQTYPQFRAIPHHLTGEPTDSILYSDREIGFIITFR</sequence>
<feature type="domain" description="DUF3943" evidence="1">
    <location>
        <begin position="122"/>
        <end position="229"/>
    </location>
</feature>
<organism evidence="2 3">
    <name type="scientific">Sulfuricurvum kujiense</name>
    <dbReference type="NCBI Taxonomy" id="148813"/>
    <lineage>
        <taxon>Bacteria</taxon>
        <taxon>Pseudomonadati</taxon>
        <taxon>Campylobacterota</taxon>
        <taxon>Epsilonproteobacteria</taxon>
        <taxon>Campylobacterales</taxon>
        <taxon>Sulfurimonadaceae</taxon>
        <taxon>Sulfuricurvum</taxon>
    </lineage>
</organism>
<dbReference type="Proteomes" id="UP000228859">
    <property type="component" value="Unassembled WGS sequence"/>
</dbReference>
<dbReference type="GO" id="GO:0016874">
    <property type="term" value="F:ligase activity"/>
    <property type="evidence" value="ECO:0007669"/>
    <property type="project" value="UniProtKB-KW"/>
</dbReference>
<dbReference type="AlphaFoldDB" id="A0A2D3WMV6"/>